<protein>
    <submittedName>
        <fullName evidence="2">Uncharacterized protein</fullName>
    </submittedName>
</protein>
<dbReference type="AlphaFoldDB" id="C9R827"/>
<organism evidence="2 3">
    <name type="scientific">Ammonifex degensii (strain DSM 10501 / KC4)</name>
    <dbReference type="NCBI Taxonomy" id="429009"/>
    <lineage>
        <taxon>Bacteria</taxon>
        <taxon>Bacillati</taxon>
        <taxon>Bacillota</taxon>
        <taxon>Clostridia</taxon>
        <taxon>Thermoanaerobacterales</taxon>
        <taxon>Thermoanaerobacteraceae</taxon>
        <taxon>Ammonifex</taxon>
    </lineage>
</organism>
<proteinExistence type="inferred from homology"/>
<comment type="similarity">
    <text evidence="1">Belongs to the UPF0175 family.</text>
</comment>
<evidence type="ECO:0000313" key="3">
    <source>
        <dbReference type="Proteomes" id="UP000002620"/>
    </source>
</evidence>
<dbReference type="EMBL" id="CP001785">
    <property type="protein sequence ID" value="ACX52456.1"/>
    <property type="molecule type" value="Genomic_DNA"/>
</dbReference>
<dbReference type="Proteomes" id="UP000002620">
    <property type="component" value="Chromosome"/>
</dbReference>
<dbReference type="InterPro" id="IPR052264">
    <property type="entry name" value="UPF0175_domain"/>
</dbReference>
<dbReference type="eggNOG" id="COG2886">
    <property type="taxonomic scope" value="Bacteria"/>
</dbReference>
<dbReference type="HOGENOM" id="CLU_154570_5_1_9"/>
<keyword evidence="3" id="KW-1185">Reference proteome</keyword>
<dbReference type="STRING" id="429009.Adeg_1353"/>
<evidence type="ECO:0000313" key="2">
    <source>
        <dbReference type="EMBL" id="ACX52456.1"/>
    </source>
</evidence>
<name>C9R827_AMMDK</name>
<dbReference type="Pfam" id="PF03683">
    <property type="entry name" value="UPF0175"/>
    <property type="match status" value="1"/>
</dbReference>
<dbReference type="InterPro" id="IPR005368">
    <property type="entry name" value="UPF0175"/>
</dbReference>
<dbReference type="PANTHER" id="PTHR37525">
    <property type="entry name" value="UPF0175 PROTEIN SSL1255"/>
    <property type="match status" value="1"/>
</dbReference>
<gene>
    <name evidence="2" type="ordered locus">Adeg_1353</name>
</gene>
<dbReference type="KEGG" id="adg:Adeg_1353"/>
<accession>C9R827</accession>
<reference evidence="2 3" key="1">
    <citation type="submission" date="2009-10" db="EMBL/GenBank/DDBJ databases">
        <title>Complete sequence of chromosome of Ammonifex degensii KC4.</title>
        <authorList>
            <consortium name="US DOE Joint Genome Institute"/>
            <person name="Kerfeld C."/>
            <person name="Goodner B."/>
            <person name="Huber H."/>
            <person name="Stetter K."/>
            <person name="Lucas S."/>
            <person name="Copeland A."/>
            <person name="Lapidus A."/>
            <person name="Glavina del Rio T."/>
            <person name="Dalin E."/>
            <person name="Tice H."/>
            <person name="Bruce D."/>
            <person name="Goodwin L."/>
            <person name="Pitluck S."/>
            <person name="Saunders E."/>
            <person name="Brettin T."/>
            <person name="Detter J.C."/>
            <person name="Han C."/>
            <person name="Larimer F."/>
            <person name="Land M."/>
            <person name="Hauser L."/>
            <person name="Kyrpides N."/>
            <person name="Ovchinnikova G."/>
            <person name="Richardson P."/>
        </authorList>
    </citation>
    <scope>NUCLEOTIDE SEQUENCE [LARGE SCALE GENOMIC DNA]</scope>
    <source>
        <strain evidence="3">DSM 10501 / KC4</strain>
    </source>
</reference>
<dbReference type="OrthoDB" id="5772162at2"/>
<sequence>MREMRIPVPEGLPEALKMSEAEFAAEVRFLLAAKLYELGRVSAGLAAELADLDRLTFLASLARYGAPAINLRDEEVTREIEAARKLGEGRGHGS</sequence>
<dbReference type="PANTHER" id="PTHR37525:SF1">
    <property type="entry name" value="UPF0175 PROTEIN SSL1255"/>
    <property type="match status" value="1"/>
</dbReference>
<evidence type="ECO:0000256" key="1">
    <source>
        <dbReference type="ARBA" id="ARBA00005651"/>
    </source>
</evidence>